<feature type="region of interest" description="Disordered" evidence="6">
    <location>
        <begin position="231"/>
        <end position="253"/>
    </location>
</feature>
<dbReference type="Proteomes" id="UP001148786">
    <property type="component" value="Unassembled WGS sequence"/>
</dbReference>
<dbReference type="InterPro" id="IPR014891">
    <property type="entry name" value="DWNN_domain"/>
</dbReference>
<keyword evidence="3" id="KW-0863">Zinc-finger</keyword>
<dbReference type="Pfam" id="PF08783">
    <property type="entry name" value="DWNN"/>
    <property type="match status" value="1"/>
</dbReference>
<dbReference type="SMART" id="SM01180">
    <property type="entry name" value="DWNN"/>
    <property type="match status" value="1"/>
</dbReference>
<dbReference type="PANTHER" id="PTHR15439:SF0">
    <property type="entry name" value="CELL DIVISION CYCLE AND APOPTOSIS REGULATOR PROTEIN 1-RELATED"/>
    <property type="match status" value="1"/>
</dbReference>
<dbReference type="OrthoDB" id="106784at2759"/>
<evidence type="ECO:0000256" key="6">
    <source>
        <dbReference type="SAM" id="MobiDB-lite"/>
    </source>
</evidence>
<evidence type="ECO:0000259" key="7">
    <source>
        <dbReference type="PROSITE" id="PS51282"/>
    </source>
</evidence>
<evidence type="ECO:0000256" key="5">
    <source>
        <dbReference type="ARBA" id="ARBA00023242"/>
    </source>
</evidence>
<dbReference type="GO" id="GO:0061630">
    <property type="term" value="F:ubiquitin protein ligase activity"/>
    <property type="evidence" value="ECO:0007669"/>
    <property type="project" value="InterPro"/>
</dbReference>
<protein>
    <recommendedName>
        <fullName evidence="7">DWNN domain-containing protein</fullName>
    </recommendedName>
</protein>
<name>A0A9W8MT01_9AGAR</name>
<feature type="compositionally biased region" description="Basic and acidic residues" evidence="6">
    <location>
        <begin position="123"/>
        <end position="132"/>
    </location>
</feature>
<keyword evidence="9" id="KW-1185">Reference proteome</keyword>
<dbReference type="AlphaFoldDB" id="A0A9W8MT01"/>
<dbReference type="GO" id="GO:0005634">
    <property type="term" value="C:nucleus"/>
    <property type="evidence" value="ECO:0007669"/>
    <property type="project" value="UniProtKB-SubCell"/>
</dbReference>
<feature type="region of interest" description="Disordered" evidence="6">
    <location>
        <begin position="105"/>
        <end position="147"/>
    </location>
</feature>
<feature type="domain" description="DWNN" evidence="7">
    <location>
        <begin position="5"/>
        <end position="78"/>
    </location>
</feature>
<dbReference type="InterPro" id="IPR013083">
    <property type="entry name" value="Znf_RING/FYVE/PHD"/>
</dbReference>
<keyword evidence="5" id="KW-0539">Nucleus</keyword>
<dbReference type="Gene3D" id="3.30.40.10">
    <property type="entry name" value="Zinc/RING finger domain, C3HC4 (zinc finger)"/>
    <property type="match status" value="1"/>
</dbReference>
<evidence type="ECO:0000313" key="9">
    <source>
        <dbReference type="Proteomes" id="UP001148786"/>
    </source>
</evidence>
<reference evidence="8" key="1">
    <citation type="submission" date="2022-07" db="EMBL/GenBank/DDBJ databases">
        <title>Genome Sequence of Agrocybe chaxingu.</title>
        <authorList>
            <person name="Buettner E."/>
        </authorList>
    </citation>
    <scope>NUCLEOTIDE SEQUENCE</scope>
    <source>
        <strain evidence="8">MP-N11</strain>
    </source>
</reference>
<feature type="compositionally biased region" description="Polar residues" evidence="6">
    <location>
        <begin position="133"/>
        <end position="145"/>
    </location>
</feature>
<dbReference type="Gene3D" id="3.10.20.90">
    <property type="entry name" value="Phosphatidylinositol 3-kinase Catalytic Subunit, Chain A, domain 1"/>
    <property type="match status" value="1"/>
</dbReference>
<dbReference type="EMBL" id="JANKHO010001715">
    <property type="protein sequence ID" value="KAJ3499869.1"/>
    <property type="molecule type" value="Genomic_DNA"/>
</dbReference>
<dbReference type="InterPro" id="IPR033489">
    <property type="entry name" value="RBBP6"/>
</dbReference>
<sequence>MASSVFYKFSSRKDESRVTFDGTGISVFDLKGEIIRANNMGKANDFDLHLYDATSKQEFKDDSQIIPRSSSVIVKRLPAARPGKGKAAMYLNGAGAALRSSEPVVRGSSAAGGGTWHKGSMSKRFDGKDDTHSATATSPTKQSTPVPVAAHVTASEEAAAMAAMFQAQSQNWEETQEKMSQPYCEECIQTHLLERDFVCPNCGKKIASLDKLIVDKPMRTKVADYIEKAIEESKKEGSEEGANGKGESSRQQP</sequence>
<evidence type="ECO:0000256" key="1">
    <source>
        <dbReference type="ARBA" id="ARBA00004123"/>
    </source>
</evidence>
<dbReference type="SUPFAM" id="SSF57850">
    <property type="entry name" value="RING/U-box"/>
    <property type="match status" value="1"/>
</dbReference>
<dbReference type="PROSITE" id="PS51282">
    <property type="entry name" value="DWNN"/>
    <property type="match status" value="1"/>
</dbReference>
<accession>A0A9W8MT01</accession>
<comment type="subcellular location">
    <subcellularLocation>
        <location evidence="1">Nucleus</location>
    </subcellularLocation>
</comment>
<dbReference type="GO" id="GO:0006397">
    <property type="term" value="P:mRNA processing"/>
    <property type="evidence" value="ECO:0007669"/>
    <property type="project" value="InterPro"/>
</dbReference>
<proteinExistence type="predicted"/>
<evidence type="ECO:0000313" key="8">
    <source>
        <dbReference type="EMBL" id="KAJ3499869.1"/>
    </source>
</evidence>
<gene>
    <name evidence="8" type="ORF">NLJ89_g10042</name>
</gene>
<dbReference type="PANTHER" id="PTHR15439">
    <property type="entry name" value="RETINOBLASTOMA-BINDING PROTEIN 6"/>
    <property type="match status" value="1"/>
</dbReference>
<dbReference type="GO" id="GO:0006511">
    <property type="term" value="P:ubiquitin-dependent protein catabolic process"/>
    <property type="evidence" value="ECO:0007669"/>
    <property type="project" value="TreeGrafter"/>
</dbReference>
<keyword evidence="4" id="KW-0862">Zinc</keyword>
<comment type="caution">
    <text evidence="8">The sequence shown here is derived from an EMBL/GenBank/DDBJ whole genome shotgun (WGS) entry which is preliminary data.</text>
</comment>
<evidence type="ECO:0000256" key="3">
    <source>
        <dbReference type="ARBA" id="ARBA00022771"/>
    </source>
</evidence>
<organism evidence="8 9">
    <name type="scientific">Agrocybe chaxingu</name>
    <dbReference type="NCBI Taxonomy" id="84603"/>
    <lineage>
        <taxon>Eukaryota</taxon>
        <taxon>Fungi</taxon>
        <taxon>Dikarya</taxon>
        <taxon>Basidiomycota</taxon>
        <taxon>Agaricomycotina</taxon>
        <taxon>Agaricomycetes</taxon>
        <taxon>Agaricomycetidae</taxon>
        <taxon>Agaricales</taxon>
        <taxon>Agaricineae</taxon>
        <taxon>Strophariaceae</taxon>
        <taxon>Agrocybe</taxon>
    </lineage>
</organism>
<keyword evidence="2" id="KW-0479">Metal-binding</keyword>
<evidence type="ECO:0000256" key="4">
    <source>
        <dbReference type="ARBA" id="ARBA00022833"/>
    </source>
</evidence>
<dbReference type="GO" id="GO:0016567">
    <property type="term" value="P:protein ubiquitination"/>
    <property type="evidence" value="ECO:0007669"/>
    <property type="project" value="InterPro"/>
</dbReference>
<dbReference type="GO" id="GO:0008270">
    <property type="term" value="F:zinc ion binding"/>
    <property type="evidence" value="ECO:0007669"/>
    <property type="project" value="UniProtKB-KW"/>
</dbReference>
<evidence type="ECO:0000256" key="2">
    <source>
        <dbReference type="ARBA" id="ARBA00022723"/>
    </source>
</evidence>